<dbReference type="RefSeq" id="WP_106516175.1">
    <property type="nucleotide sequence ID" value="NZ_PXYI01000016.1"/>
</dbReference>
<dbReference type="InterPro" id="IPR036291">
    <property type="entry name" value="NAD(P)-bd_dom_sf"/>
</dbReference>
<dbReference type="EMBL" id="PXYI01000016">
    <property type="protein sequence ID" value="PSJ36244.1"/>
    <property type="molecule type" value="Genomic_DNA"/>
</dbReference>
<evidence type="ECO:0000259" key="1">
    <source>
        <dbReference type="Pfam" id="PF05368"/>
    </source>
</evidence>
<evidence type="ECO:0000313" key="2">
    <source>
        <dbReference type="EMBL" id="PSJ36244.1"/>
    </source>
</evidence>
<dbReference type="PANTHER" id="PTHR43162">
    <property type="match status" value="1"/>
</dbReference>
<evidence type="ECO:0000313" key="3">
    <source>
        <dbReference type="Proteomes" id="UP000241167"/>
    </source>
</evidence>
<dbReference type="InterPro" id="IPR008030">
    <property type="entry name" value="NmrA-like"/>
</dbReference>
<accession>A0A2P7QE74</accession>
<proteinExistence type="predicted"/>
<dbReference type="Gene3D" id="3.90.25.10">
    <property type="entry name" value="UDP-galactose 4-epimerase, domain 1"/>
    <property type="match status" value="1"/>
</dbReference>
<gene>
    <name evidence="2" type="ORF">C7I55_27030</name>
</gene>
<feature type="domain" description="NmrA-like" evidence="1">
    <location>
        <begin position="8"/>
        <end position="227"/>
    </location>
</feature>
<dbReference type="PANTHER" id="PTHR43162:SF1">
    <property type="entry name" value="PRESTALK A DIFFERENTIATION PROTEIN A"/>
    <property type="match status" value="1"/>
</dbReference>
<organism evidence="2 3">
    <name type="scientific">Allosphingosinicella deserti</name>
    <dbReference type="NCBI Taxonomy" id="2116704"/>
    <lineage>
        <taxon>Bacteria</taxon>
        <taxon>Pseudomonadati</taxon>
        <taxon>Pseudomonadota</taxon>
        <taxon>Alphaproteobacteria</taxon>
        <taxon>Sphingomonadales</taxon>
        <taxon>Sphingomonadaceae</taxon>
        <taxon>Allosphingosinicella</taxon>
    </lineage>
</organism>
<keyword evidence="3" id="KW-1185">Reference proteome</keyword>
<reference evidence="2 3" key="1">
    <citation type="submission" date="2018-03" db="EMBL/GenBank/DDBJ databases">
        <title>The draft genome of Sphingosinicella sp. GL-C-18.</title>
        <authorList>
            <person name="Liu L."/>
            <person name="Li L."/>
            <person name="Liang L."/>
            <person name="Zhang X."/>
            <person name="Wang T."/>
        </authorList>
    </citation>
    <scope>NUCLEOTIDE SEQUENCE [LARGE SCALE GENOMIC DNA]</scope>
    <source>
        <strain evidence="2 3">GL-C-18</strain>
    </source>
</reference>
<sequence>MTTDTTPLIFLMGTTGQTGRLILEDFDRNPGGVRIRIGVRKQKDLERLRADGRDAVLFDLDDPRTFGPALCGVDRMNILTGYTIAMTHQTKTVVDAAKKAGVQHIVNQGVFAAEDATDSKYCWFALVEAYIEASGIAWTHLHPNVFLENMLSVSQPIGGTFSTFWGENRVGYVALEDLAAVTAKVLRDGPGRHGSKDYYLSTETMTGQELATALSEVLDRPIRCNVLGASEMEALFKKGTLEVEDWYARSSFELLTQFADGRMGYMGTVKDDVPYLLGRPAIGVRPWATANRAELLALVDQRADGILAG</sequence>
<dbReference type="OrthoDB" id="7771794at2"/>
<dbReference type="AlphaFoldDB" id="A0A2P7QE74"/>
<dbReference type="Proteomes" id="UP000241167">
    <property type="component" value="Unassembled WGS sequence"/>
</dbReference>
<protein>
    <recommendedName>
        <fullName evidence="1">NmrA-like domain-containing protein</fullName>
    </recommendedName>
</protein>
<dbReference type="SUPFAM" id="SSF51735">
    <property type="entry name" value="NAD(P)-binding Rossmann-fold domains"/>
    <property type="match status" value="1"/>
</dbReference>
<dbReference type="Pfam" id="PF05368">
    <property type="entry name" value="NmrA"/>
    <property type="match status" value="1"/>
</dbReference>
<dbReference type="Gene3D" id="3.40.50.720">
    <property type="entry name" value="NAD(P)-binding Rossmann-like Domain"/>
    <property type="match status" value="1"/>
</dbReference>
<dbReference type="InterPro" id="IPR051604">
    <property type="entry name" value="Ergot_Alk_Oxidoreductase"/>
</dbReference>
<name>A0A2P7QE74_9SPHN</name>
<comment type="caution">
    <text evidence="2">The sequence shown here is derived from an EMBL/GenBank/DDBJ whole genome shotgun (WGS) entry which is preliminary data.</text>
</comment>